<reference evidence="4" key="3">
    <citation type="submission" date="2020-05" db="UniProtKB">
        <authorList>
            <consortium name="EnsemblMetazoa"/>
        </authorList>
    </citation>
    <scope>IDENTIFICATION</scope>
    <source>
        <strain evidence="4">Jacobina</strain>
    </source>
</reference>
<dbReference type="GO" id="GO:0051424">
    <property type="term" value="F:corticotropin-releasing hormone binding"/>
    <property type="evidence" value="ECO:0007669"/>
    <property type="project" value="InterPro"/>
</dbReference>
<accession>A0A1B0CTP2</accession>
<dbReference type="InterPro" id="IPR056177">
    <property type="entry name" value="CRF-BP_N"/>
</dbReference>
<feature type="domain" description="Corticotropin-releasing factor binding protein N-terminal" evidence="2">
    <location>
        <begin position="71"/>
        <end position="177"/>
    </location>
</feature>
<keyword evidence="1" id="KW-0732">Signal</keyword>
<reference evidence="3" key="2">
    <citation type="journal article" date="2020" name="BMC">
        <title>Leishmania infection induces a limited differential gene expression in the sand fly midgut.</title>
        <authorList>
            <person name="Coutinho-Abreu I.V."/>
            <person name="Serafim T.D."/>
            <person name="Meneses C."/>
            <person name="Kamhawi S."/>
            <person name="Oliveira F."/>
            <person name="Valenzuela J.G."/>
        </authorList>
    </citation>
    <scope>NUCLEOTIDE SEQUENCE</scope>
    <source>
        <strain evidence="3">Jacobina</strain>
        <tissue evidence="3">Midgut</tissue>
    </source>
</reference>
<dbReference type="EMBL" id="AJWK01027794">
    <property type="status" value="NOT_ANNOTATED_CDS"/>
    <property type="molecule type" value="Genomic_DNA"/>
</dbReference>
<sequence>MKVVVVFTISIILFGVKAWSAVRNPFEIEKEPQRTMHTITDCMHVTSEEGDFLYRKEPEPPIIHQSSKRSSPMEVCGLYVIAAPEQIIELSVKFSNIPCESGALMAFVDGWELNGQYFPGIHDHHLDIKDRVKEFCNENFNWFPNYHIAPKIYRSSQNAALIQYRIPLHGSFHVNVRFRTNPKPCHIMAEGLAPFYRLQSSEMSPNCTITALFPAVVSILGLKVSRNTDVTNECTSKSGEVNQLSIGGSPGLDSFSMEKTSSICGHTDKVGPEQAIFCDVTSIRLESSSRANNIALISVRPATENDLDIATLVC</sequence>
<dbReference type="GO" id="GO:0005615">
    <property type="term" value="C:extracellular space"/>
    <property type="evidence" value="ECO:0007669"/>
    <property type="project" value="TreeGrafter"/>
</dbReference>
<reference evidence="5" key="1">
    <citation type="submission" date="2012-05" db="EMBL/GenBank/DDBJ databases">
        <title>Whole Genome Assembly of Lutzomyia longipalpis.</title>
        <authorList>
            <person name="Richards S."/>
            <person name="Qu C."/>
            <person name="Dillon R."/>
            <person name="Worley K."/>
            <person name="Scherer S."/>
            <person name="Batterton M."/>
            <person name="Taylor A."/>
            <person name="Hawes A."/>
            <person name="Hernandez B."/>
            <person name="Kovar C."/>
            <person name="Mandapat C."/>
            <person name="Pham C."/>
            <person name="Qu C."/>
            <person name="Jing C."/>
            <person name="Bess C."/>
            <person name="Bandaranaike D."/>
            <person name="Ngo D."/>
            <person name="Ongeri F."/>
            <person name="Arias F."/>
            <person name="Lara F."/>
            <person name="Weissenberger G."/>
            <person name="Kamau G."/>
            <person name="Han H."/>
            <person name="Shen H."/>
            <person name="Dinh H."/>
            <person name="Khalil I."/>
            <person name="Jones J."/>
            <person name="Shafer J."/>
            <person name="Jayaseelan J."/>
            <person name="Quiroz J."/>
            <person name="Blankenburg K."/>
            <person name="Nguyen L."/>
            <person name="Jackson L."/>
            <person name="Francisco L."/>
            <person name="Tang L.-Y."/>
            <person name="Pu L.-L."/>
            <person name="Perales L."/>
            <person name="Lorensuhewa L."/>
            <person name="Munidasa M."/>
            <person name="Coyle M."/>
            <person name="Taylor M."/>
            <person name="Puazo M."/>
            <person name="Firestine M."/>
            <person name="Scheel M."/>
            <person name="Javaid M."/>
            <person name="Wang M."/>
            <person name="Li M."/>
            <person name="Tabassum N."/>
            <person name="Saada N."/>
            <person name="Osuji N."/>
            <person name="Aqrawi P."/>
            <person name="Fu Q."/>
            <person name="Thornton R."/>
            <person name="Raj R."/>
            <person name="Goodspeed R."/>
            <person name="Mata R."/>
            <person name="Najjar R."/>
            <person name="Gubbala S."/>
            <person name="Lee S."/>
            <person name="Denson S."/>
            <person name="Patil S."/>
            <person name="Macmil S."/>
            <person name="Qi S."/>
            <person name="Matskevitch T."/>
            <person name="Palculict T."/>
            <person name="Mathew T."/>
            <person name="Vee V."/>
            <person name="Velamala V."/>
            <person name="Korchina V."/>
            <person name="Cai W."/>
            <person name="Liu W."/>
            <person name="Dai W."/>
            <person name="Zou X."/>
            <person name="Zhu Y."/>
            <person name="Zhang Y."/>
            <person name="Wu Y.-Q."/>
            <person name="Xin Y."/>
            <person name="Nazarath L."/>
            <person name="Kovar C."/>
            <person name="Han Y."/>
            <person name="Muzny D."/>
            <person name="Gibbs R."/>
        </authorList>
    </citation>
    <scope>NUCLEOTIDE SEQUENCE [LARGE SCALE GENOMIC DNA]</scope>
    <source>
        <strain evidence="5">Jacobina</strain>
    </source>
</reference>
<dbReference type="GO" id="GO:0009755">
    <property type="term" value="P:hormone-mediated signaling pathway"/>
    <property type="evidence" value="ECO:0007669"/>
    <property type="project" value="TreeGrafter"/>
</dbReference>
<dbReference type="AlphaFoldDB" id="A0A1B0CTP2"/>
<evidence type="ECO:0000256" key="1">
    <source>
        <dbReference type="SAM" id="SignalP"/>
    </source>
</evidence>
<dbReference type="Pfam" id="PF05428">
    <property type="entry name" value="CRF-BP_N"/>
    <property type="match status" value="1"/>
</dbReference>
<keyword evidence="5" id="KW-1185">Reference proteome</keyword>
<feature type="chain" id="PRO_5044555527" evidence="1">
    <location>
        <begin position="19"/>
        <end position="314"/>
    </location>
</feature>
<dbReference type="VEuPathDB" id="VectorBase:LLOJ008242"/>
<dbReference type="GO" id="GO:0051460">
    <property type="term" value="P:negative regulation of corticotropin secretion"/>
    <property type="evidence" value="ECO:0007669"/>
    <property type="project" value="TreeGrafter"/>
</dbReference>
<dbReference type="Proteomes" id="UP000092461">
    <property type="component" value="Unassembled WGS sequence"/>
</dbReference>
<proteinExistence type="predicted"/>
<dbReference type="InterPro" id="IPR008435">
    <property type="entry name" value="CRF-bd"/>
</dbReference>
<evidence type="ECO:0000313" key="3">
    <source>
        <dbReference type="EMBL" id="MBC1170663.1"/>
    </source>
</evidence>
<dbReference type="PANTHER" id="PTHR10278">
    <property type="entry name" value="CORTICOTROPIN-RELEASING FACTOR-BINDING PROTEIN"/>
    <property type="match status" value="1"/>
</dbReference>
<name>A0A1B0CTP2_LUTLO</name>
<dbReference type="VEuPathDB" id="VectorBase:LLONM1_001078"/>
<dbReference type="EnsemblMetazoa" id="LLOJ008242-RA">
    <property type="protein sequence ID" value="LLOJ008242-PA"/>
    <property type="gene ID" value="LLOJ008242"/>
</dbReference>
<dbReference type="PANTHER" id="PTHR10278:SF0">
    <property type="entry name" value="CORTICOTROPIN-RELEASING FACTOR-BINDING PROTEIN"/>
    <property type="match status" value="1"/>
</dbReference>
<dbReference type="EMBL" id="GITU01001960">
    <property type="protein sequence ID" value="MBC1170663.1"/>
    <property type="molecule type" value="Transcribed_RNA"/>
</dbReference>
<protein>
    <submittedName>
        <fullName evidence="3">Putative conserved secreted protein</fullName>
    </submittedName>
</protein>
<organism evidence="4 5">
    <name type="scientific">Lutzomyia longipalpis</name>
    <name type="common">Sand fly</name>
    <dbReference type="NCBI Taxonomy" id="7200"/>
    <lineage>
        <taxon>Eukaryota</taxon>
        <taxon>Metazoa</taxon>
        <taxon>Ecdysozoa</taxon>
        <taxon>Arthropoda</taxon>
        <taxon>Hexapoda</taxon>
        <taxon>Insecta</taxon>
        <taxon>Pterygota</taxon>
        <taxon>Neoptera</taxon>
        <taxon>Endopterygota</taxon>
        <taxon>Diptera</taxon>
        <taxon>Nematocera</taxon>
        <taxon>Psychodoidea</taxon>
        <taxon>Psychodidae</taxon>
        <taxon>Lutzomyia</taxon>
        <taxon>Lutzomyia</taxon>
    </lineage>
</organism>
<feature type="signal peptide" evidence="1">
    <location>
        <begin position="1"/>
        <end position="18"/>
    </location>
</feature>
<evidence type="ECO:0000313" key="5">
    <source>
        <dbReference type="Proteomes" id="UP000092461"/>
    </source>
</evidence>
<evidence type="ECO:0000313" key="4">
    <source>
        <dbReference type="EnsemblMetazoa" id="LLOJ008242-PA"/>
    </source>
</evidence>
<evidence type="ECO:0000259" key="2">
    <source>
        <dbReference type="Pfam" id="PF05428"/>
    </source>
</evidence>